<evidence type="ECO:0000259" key="4">
    <source>
        <dbReference type="Pfam" id="PF00456"/>
    </source>
</evidence>
<dbReference type="PANTHER" id="PTHR47514">
    <property type="entry name" value="TRANSKETOLASE N-TERMINAL SECTION-RELATED"/>
    <property type="match status" value="1"/>
</dbReference>
<proteinExistence type="inferred from homology"/>
<comment type="cofactor">
    <cofactor evidence="1">
        <name>thiamine diphosphate</name>
        <dbReference type="ChEBI" id="CHEBI:58937"/>
    </cofactor>
</comment>
<dbReference type="Pfam" id="PF00456">
    <property type="entry name" value="Transketolase_N"/>
    <property type="match status" value="1"/>
</dbReference>
<protein>
    <recommendedName>
        <fullName evidence="4">Transketolase N-terminal domain-containing protein</fullName>
    </recommendedName>
</protein>
<dbReference type="PANTHER" id="PTHR47514:SF1">
    <property type="entry name" value="TRANSKETOLASE N-TERMINAL SECTION-RELATED"/>
    <property type="match status" value="1"/>
</dbReference>
<comment type="similarity">
    <text evidence="2">Belongs to the transketolase family.</text>
</comment>
<name>A0A1F4SQF1_UNCSA</name>
<evidence type="ECO:0000313" key="5">
    <source>
        <dbReference type="EMBL" id="OGC22678.1"/>
    </source>
</evidence>
<reference evidence="5 6" key="1">
    <citation type="journal article" date="2016" name="Nat. Commun.">
        <title>Thousands of microbial genomes shed light on interconnected biogeochemical processes in an aquifer system.</title>
        <authorList>
            <person name="Anantharaman K."/>
            <person name="Brown C.T."/>
            <person name="Hug L.A."/>
            <person name="Sharon I."/>
            <person name="Castelle C.J."/>
            <person name="Probst A.J."/>
            <person name="Thomas B.C."/>
            <person name="Singh A."/>
            <person name="Wilkins M.J."/>
            <person name="Karaoz U."/>
            <person name="Brodie E.L."/>
            <person name="Williams K.H."/>
            <person name="Hubbard S.S."/>
            <person name="Banfield J.F."/>
        </authorList>
    </citation>
    <scope>NUCLEOTIDE SEQUENCE [LARGE SCALE GENOMIC DNA]</scope>
</reference>
<comment type="caution">
    <text evidence="5">The sequence shown here is derived from an EMBL/GenBank/DDBJ whole genome shotgun (WGS) entry which is preliminary data.</text>
</comment>
<dbReference type="CDD" id="cd02012">
    <property type="entry name" value="TPP_TK"/>
    <property type="match status" value="1"/>
</dbReference>
<gene>
    <name evidence="5" type="ORF">A2310_07305</name>
</gene>
<dbReference type="Proteomes" id="UP000178417">
    <property type="component" value="Unassembled WGS sequence"/>
</dbReference>
<dbReference type="AlphaFoldDB" id="A0A1F4SQF1"/>
<dbReference type="InterPro" id="IPR029061">
    <property type="entry name" value="THDP-binding"/>
</dbReference>
<dbReference type="InterPro" id="IPR005474">
    <property type="entry name" value="Transketolase_N"/>
</dbReference>
<keyword evidence="3" id="KW-0786">Thiamine pyrophosphate</keyword>
<evidence type="ECO:0000256" key="3">
    <source>
        <dbReference type="ARBA" id="ARBA00023052"/>
    </source>
</evidence>
<dbReference type="STRING" id="1802579.A2310_07305"/>
<organism evidence="5 6">
    <name type="scientific">candidate division WOR-1 bacterium RIFOXYB2_FULL_37_13</name>
    <dbReference type="NCBI Taxonomy" id="1802579"/>
    <lineage>
        <taxon>Bacteria</taxon>
        <taxon>Bacillati</taxon>
        <taxon>Saganbacteria</taxon>
    </lineage>
</organism>
<evidence type="ECO:0000256" key="1">
    <source>
        <dbReference type="ARBA" id="ARBA00001964"/>
    </source>
</evidence>
<feature type="domain" description="Transketolase N-terminal" evidence="4">
    <location>
        <begin position="16"/>
        <end position="269"/>
    </location>
</feature>
<dbReference type="Gene3D" id="3.40.50.970">
    <property type="match status" value="1"/>
</dbReference>
<sequence>MKNKINKLTFTSMEVRKKILELITKSKSSHIGCAYSLVDILIVLFYEILNVNKIKSVSPDRDRFVLSKGHACVALYVILSKLGFFNKKILNTYYSNNGRLAGHPVFGSVPGIEASTGSLGHGLSIAAGMALSAKLDNKKYSVYTIIGDGECDEGSIWEAALFATHHKLNNLTVILDKNGFQGYGRTSDVLSLEPLRRKWEAFNWNVKEIDGHNILQIYNSLANIKSKKPLLIIAKTVHCKGIPFMEDSLMWHYRSPKEDEFKKALCNFGDKIK</sequence>
<accession>A0A1F4SQF1</accession>
<dbReference type="SUPFAM" id="SSF52518">
    <property type="entry name" value="Thiamin diphosphate-binding fold (THDP-binding)"/>
    <property type="match status" value="1"/>
</dbReference>
<evidence type="ECO:0000313" key="6">
    <source>
        <dbReference type="Proteomes" id="UP000178417"/>
    </source>
</evidence>
<dbReference type="EMBL" id="MEUB01000027">
    <property type="protein sequence ID" value="OGC22678.1"/>
    <property type="molecule type" value="Genomic_DNA"/>
</dbReference>
<evidence type="ECO:0000256" key="2">
    <source>
        <dbReference type="ARBA" id="ARBA00007131"/>
    </source>
</evidence>